<evidence type="ECO:0000256" key="1">
    <source>
        <dbReference type="ARBA" id="ARBA00004606"/>
    </source>
</evidence>
<evidence type="ECO:0000256" key="5">
    <source>
        <dbReference type="ARBA" id="ARBA00022989"/>
    </source>
</evidence>
<dbReference type="InterPro" id="IPR026050">
    <property type="entry name" value="C1GALT1/C1GALT1_chp1"/>
</dbReference>
<evidence type="ECO:0000256" key="8">
    <source>
        <dbReference type="SAM" id="Phobius"/>
    </source>
</evidence>
<evidence type="ECO:0000256" key="7">
    <source>
        <dbReference type="SAM" id="MobiDB-lite"/>
    </source>
</evidence>
<proteinExistence type="inferred from homology"/>
<gene>
    <name evidence="9" type="ORF">POJ06DRAFT_245979</name>
</gene>
<dbReference type="Proteomes" id="UP001217417">
    <property type="component" value="Unassembled WGS sequence"/>
</dbReference>
<comment type="subcellular location">
    <subcellularLocation>
        <location evidence="1">Membrane</location>
        <topology evidence="1">Single-pass type II membrane protein</topology>
    </subcellularLocation>
</comment>
<protein>
    <recommendedName>
        <fullName evidence="11">Glycosyltransferase family 31 protein</fullName>
    </recommendedName>
</protein>
<name>A0AAD7VVD9_9ASCO</name>
<reference evidence="9" key="1">
    <citation type="submission" date="2023-03" db="EMBL/GenBank/DDBJ databases">
        <title>Near-Complete genome sequence of Lipomyces tetrasporous NRRL Y-64009, an oleaginous yeast capable of growing on lignocellulosic hydrolysates.</title>
        <authorList>
            <consortium name="Lawrence Berkeley National Laboratory"/>
            <person name="Jagtap S.S."/>
            <person name="Liu J.-J."/>
            <person name="Walukiewicz H.E."/>
            <person name="Pangilinan J."/>
            <person name="Lipzen A."/>
            <person name="Ahrendt S."/>
            <person name="Koriabine M."/>
            <person name="Cobaugh K."/>
            <person name="Salamov A."/>
            <person name="Yoshinaga Y."/>
            <person name="Ng V."/>
            <person name="Daum C."/>
            <person name="Grigoriev I.V."/>
            <person name="Slininger P.J."/>
            <person name="Dien B.S."/>
            <person name="Jin Y.-S."/>
            <person name="Rao C.V."/>
        </authorList>
    </citation>
    <scope>NUCLEOTIDE SEQUENCE</scope>
    <source>
        <strain evidence="9">NRRL Y-64009</strain>
    </source>
</reference>
<keyword evidence="4" id="KW-0735">Signal-anchor</keyword>
<comment type="caution">
    <text evidence="9">The sequence shown here is derived from an EMBL/GenBank/DDBJ whole genome shotgun (WGS) entry which is preliminary data.</text>
</comment>
<evidence type="ECO:0000313" key="9">
    <source>
        <dbReference type="EMBL" id="KAJ8102881.1"/>
    </source>
</evidence>
<sequence length="506" mass="58517">MRLIDLACSPRKLAAAFVIISIFCFVGTLVYQQVLPLPTSFRNVDIQNIRNSLPYVTYNKPVCEESKSADIAAETFNSTYTHGKGIYANGYETSYVTGAEDVFLMIKTGATVLWQRFPIHMVTTLPQLPHFAIYSDAPDMVAGIPVIDILAQTTRNLRESPQFDNYRKQQSLLREHANIELWDEKAGIEGAWDLDKYKNLPMVSHAYRTHPTAKWYIFMDADSYILWPNMMRWLSSINHKDILYMGSVAYLGDEPFAHGGSGVIMSAGLITKTFGAEPGLEYEYEEFTKSHCCGDHVLAHAFLARHIKVLSGESYPHVSWRIQGEPPISVRYNKDNWCKEIVTFHHLTSHEVEQLYEFERKFPQNQPILYRDVYHEFVMPYIRDERRNNWDNLADSRHYSKDREEDQSNPKETAYKSYEDCSSKCDEWEDCVQFRYQPGYCGLSNNIRLGMKHTQGESSFSSFWRIDRIRGFRKRSGCDHLDDLPEEGEFFRQQSDEANMKPPPGG</sequence>
<keyword evidence="10" id="KW-1185">Reference proteome</keyword>
<accession>A0AAD7VVD9</accession>
<keyword evidence="5 8" id="KW-1133">Transmembrane helix</keyword>
<evidence type="ECO:0000256" key="4">
    <source>
        <dbReference type="ARBA" id="ARBA00022968"/>
    </source>
</evidence>
<keyword evidence="6 8" id="KW-0472">Membrane</keyword>
<evidence type="ECO:0000256" key="2">
    <source>
        <dbReference type="ARBA" id="ARBA00006462"/>
    </source>
</evidence>
<dbReference type="GeneID" id="80881887"/>
<dbReference type="RefSeq" id="XP_056046331.1">
    <property type="nucleotide sequence ID" value="XM_056186721.1"/>
</dbReference>
<feature type="transmembrane region" description="Helical" evidence="8">
    <location>
        <begin position="12"/>
        <end position="31"/>
    </location>
</feature>
<keyword evidence="3 8" id="KW-0812">Transmembrane</keyword>
<dbReference type="GO" id="GO:0016020">
    <property type="term" value="C:membrane"/>
    <property type="evidence" value="ECO:0007669"/>
    <property type="project" value="UniProtKB-SubCell"/>
</dbReference>
<dbReference type="PANTHER" id="PTHR23033:SF47">
    <property type="entry name" value="APPLE DOMAIN-CONTAINING PROTEIN-RELATED"/>
    <property type="match status" value="1"/>
</dbReference>
<evidence type="ECO:0000256" key="3">
    <source>
        <dbReference type="ARBA" id="ARBA00022692"/>
    </source>
</evidence>
<organism evidence="9 10">
    <name type="scientific">Lipomyces tetrasporus</name>
    <dbReference type="NCBI Taxonomy" id="54092"/>
    <lineage>
        <taxon>Eukaryota</taxon>
        <taxon>Fungi</taxon>
        <taxon>Dikarya</taxon>
        <taxon>Ascomycota</taxon>
        <taxon>Saccharomycotina</taxon>
        <taxon>Lipomycetes</taxon>
        <taxon>Lipomycetales</taxon>
        <taxon>Lipomycetaceae</taxon>
        <taxon>Lipomyces</taxon>
    </lineage>
</organism>
<comment type="similarity">
    <text evidence="2">Belongs to the glycosyltransferase 31 family. Beta3-Gal-T subfamily.</text>
</comment>
<feature type="region of interest" description="Disordered" evidence="7">
    <location>
        <begin position="485"/>
        <end position="506"/>
    </location>
</feature>
<dbReference type="EMBL" id="JARPMG010000002">
    <property type="protein sequence ID" value="KAJ8102881.1"/>
    <property type="molecule type" value="Genomic_DNA"/>
</dbReference>
<evidence type="ECO:0000256" key="6">
    <source>
        <dbReference type="ARBA" id="ARBA00023136"/>
    </source>
</evidence>
<dbReference type="Gene3D" id="3.90.550.50">
    <property type="match status" value="1"/>
</dbReference>
<dbReference type="PANTHER" id="PTHR23033">
    <property type="entry name" value="BETA1,3-GALACTOSYLTRANSFERASE"/>
    <property type="match status" value="1"/>
</dbReference>
<evidence type="ECO:0008006" key="11">
    <source>
        <dbReference type="Google" id="ProtNLM"/>
    </source>
</evidence>
<dbReference type="AlphaFoldDB" id="A0AAD7VVD9"/>
<evidence type="ECO:0000313" key="10">
    <source>
        <dbReference type="Proteomes" id="UP001217417"/>
    </source>
</evidence>